<evidence type="ECO:0000256" key="12">
    <source>
        <dbReference type="PIRSR" id="PIRSR601382-2"/>
    </source>
</evidence>
<evidence type="ECO:0000256" key="4">
    <source>
        <dbReference type="ARBA" id="ARBA00022729"/>
    </source>
</evidence>
<keyword evidence="12" id="KW-0106">Calcium</keyword>
<comment type="catalytic activity">
    <reaction evidence="9">
        <text>N(4)-(alpha-D-Man-(1-&gt;2)-alpha-D-Man-(1-&gt;2)-alpha-D-Man-(1-&gt;3)-[alpha-D-Man-(1-&gt;3)-[alpha-D-Man-(1-&gt;2)-alpha-D-Man-(1-&gt;6)]-alpha-D-Man-(1-&gt;6)]-beta-D-Man-(1-&gt;4)-beta-D-GlcNAc-(1-&gt;4)-beta-D-GlcNAc)-L-asparaginyl-[protein] (N-glucan mannose isomer 8A1,2,3B1,3) + 3 H2O = N(4)-(alpha-D-Man-(1-&gt;3)-[alpha-D-Man-(1-&gt;3)-[alpha-D-Man-(1-&gt;6)]-alpha-D-Man-(1-&gt;6)]-beta-D-Man-(1-&gt;4)-beta-D-GlcNAc-(1-&gt;4)-beta-D-GlcNAc)-L-asparaginyl-[protein] (N-glucan mannose isomer 5A1,2) + 3 beta-D-mannose</text>
        <dbReference type="Rhea" id="RHEA:56028"/>
        <dbReference type="Rhea" id="RHEA-COMP:14358"/>
        <dbReference type="Rhea" id="RHEA-COMP:14367"/>
        <dbReference type="ChEBI" id="CHEBI:15377"/>
        <dbReference type="ChEBI" id="CHEBI:28563"/>
        <dbReference type="ChEBI" id="CHEBI:59087"/>
        <dbReference type="ChEBI" id="CHEBI:60628"/>
        <dbReference type="EC" id="3.2.1.113"/>
    </reaction>
</comment>
<dbReference type="OrthoDB" id="8118055at2759"/>
<keyword evidence="17" id="KW-1185">Reference proteome</keyword>
<dbReference type="Gene3D" id="1.50.10.10">
    <property type="match status" value="1"/>
</dbReference>
<feature type="chain" id="PRO_5040261769" description="alpha-1,2-Mannosidase" evidence="15">
    <location>
        <begin position="24"/>
        <end position="528"/>
    </location>
</feature>
<evidence type="ECO:0000256" key="9">
    <source>
        <dbReference type="ARBA" id="ARBA00047669"/>
    </source>
</evidence>
<dbReference type="GO" id="GO:0016020">
    <property type="term" value="C:membrane"/>
    <property type="evidence" value="ECO:0007669"/>
    <property type="project" value="InterPro"/>
</dbReference>
<keyword evidence="4 15" id="KW-0732">Signal</keyword>
<feature type="active site" description="Proton donor" evidence="11">
    <location>
        <position position="380"/>
    </location>
</feature>
<dbReference type="EC" id="3.2.1.-" evidence="14"/>
<protein>
    <recommendedName>
        <fullName evidence="14">alpha-1,2-Mannosidase</fullName>
        <ecNumber evidence="14">3.2.1.-</ecNumber>
    </recommendedName>
</protein>
<dbReference type="GO" id="GO:0004571">
    <property type="term" value="F:mannosyl-oligosaccharide 1,2-alpha-mannosidase activity"/>
    <property type="evidence" value="ECO:0007669"/>
    <property type="project" value="UniProtKB-EC"/>
</dbReference>
<dbReference type="InterPro" id="IPR050749">
    <property type="entry name" value="Glycosyl_Hydrolase_47"/>
</dbReference>
<dbReference type="SUPFAM" id="SSF48225">
    <property type="entry name" value="Seven-hairpin glycosidases"/>
    <property type="match status" value="1"/>
</dbReference>
<accession>A0A9P7YUP7</accession>
<dbReference type="PANTHER" id="PTHR11742">
    <property type="entry name" value="MANNOSYL-OLIGOSACCHARIDE ALPHA-1,2-MANNOSIDASE-RELATED"/>
    <property type="match status" value="1"/>
</dbReference>
<keyword evidence="6 13" id="KW-1015">Disulfide bond</keyword>
<evidence type="ECO:0000256" key="11">
    <source>
        <dbReference type="PIRSR" id="PIRSR601382-1"/>
    </source>
</evidence>
<gene>
    <name evidence="16" type="ORF">BJ878DRAFT_325191</name>
</gene>
<dbReference type="FunFam" id="1.50.10.10:FF:000047">
    <property type="entry name" value="Mannosyl-oligosaccharide alpha-1,2-mannosidase"/>
    <property type="match status" value="1"/>
</dbReference>
<dbReference type="InterPro" id="IPR001382">
    <property type="entry name" value="Glyco_hydro_47"/>
</dbReference>
<evidence type="ECO:0000313" key="16">
    <source>
        <dbReference type="EMBL" id="KAG9240026.1"/>
    </source>
</evidence>
<dbReference type="InterPro" id="IPR012341">
    <property type="entry name" value="6hp_glycosidase-like_sf"/>
</dbReference>
<feature type="disulfide bond" evidence="13">
    <location>
        <begin position="337"/>
        <end position="366"/>
    </location>
</feature>
<evidence type="ECO:0000256" key="14">
    <source>
        <dbReference type="RuleBase" id="RU361193"/>
    </source>
</evidence>
<evidence type="ECO:0000256" key="15">
    <source>
        <dbReference type="SAM" id="SignalP"/>
    </source>
</evidence>
<evidence type="ECO:0000313" key="17">
    <source>
        <dbReference type="Proteomes" id="UP000887226"/>
    </source>
</evidence>
<dbReference type="GO" id="GO:0036503">
    <property type="term" value="P:ERAD pathway"/>
    <property type="evidence" value="ECO:0007669"/>
    <property type="project" value="UniProtKB-ARBA"/>
</dbReference>
<proteinExistence type="inferred from homology"/>
<evidence type="ECO:0000256" key="10">
    <source>
        <dbReference type="ARBA" id="ARBA00048605"/>
    </source>
</evidence>
<comment type="catalytic activity">
    <reaction evidence="10">
        <text>N(4)-(alpha-D-Man-(1-&gt;2)-alpha-D-Man-(1-&gt;2)-alpha-D-Man-(1-&gt;3)-[alpha-D-Man-(1-&gt;2)-alpha-D-Man-(1-&gt;3)-[alpha-D-Man-(1-&gt;2)-alpha-D-Man-(1-&gt;6)]-alpha-D-Man-(1-&gt;6)]-beta-D-Man-(1-&gt;4)-beta-D-GlcNAc-(1-&gt;4)-beta-D-GlcNAc)-L-asparaginyl-[protein] (N-glucan mannose isomer 9A1,2,3B1,2,3) + 4 H2O = N(4)-(alpha-D-Man-(1-&gt;3)-[alpha-D-Man-(1-&gt;3)-[alpha-D-Man-(1-&gt;6)]-alpha-D-Man-(1-&gt;6)]-beta-D-Man-(1-&gt;4)-beta-D-GlcNAc-(1-&gt;4)-beta-D-GlcNAc)-L-asparaginyl-[protein] (N-glucan mannose isomer 5A1,2) + 4 beta-D-mannose</text>
        <dbReference type="Rhea" id="RHEA:56008"/>
        <dbReference type="Rhea" id="RHEA-COMP:14356"/>
        <dbReference type="Rhea" id="RHEA-COMP:14367"/>
        <dbReference type="ChEBI" id="CHEBI:15377"/>
        <dbReference type="ChEBI" id="CHEBI:28563"/>
        <dbReference type="ChEBI" id="CHEBI:59087"/>
        <dbReference type="ChEBI" id="CHEBI:139493"/>
        <dbReference type="EC" id="3.2.1.113"/>
    </reaction>
</comment>
<feature type="signal peptide" evidence="15">
    <location>
        <begin position="1"/>
        <end position="23"/>
    </location>
</feature>
<evidence type="ECO:0000256" key="5">
    <source>
        <dbReference type="ARBA" id="ARBA00022801"/>
    </source>
</evidence>
<dbReference type="AlphaFoldDB" id="A0A9P7YUP7"/>
<dbReference type="PANTHER" id="PTHR11742:SF101">
    <property type="entry name" value="MANNOSYL-OLIGOSACCHARIDE ALPHA-1,2-MANNOSIDASE 1B"/>
    <property type="match status" value="1"/>
</dbReference>
<keyword evidence="12" id="KW-0479">Metal-binding</keyword>
<reference evidence="16" key="1">
    <citation type="journal article" date="2021" name="IMA Fungus">
        <title>Genomic characterization of three marine fungi, including Emericellopsis atlantica sp. nov. with signatures of a generalist lifestyle and marine biomass degradation.</title>
        <authorList>
            <person name="Hagestad O.C."/>
            <person name="Hou L."/>
            <person name="Andersen J.H."/>
            <person name="Hansen E.H."/>
            <person name="Altermark B."/>
            <person name="Li C."/>
            <person name="Kuhnert E."/>
            <person name="Cox R.J."/>
            <person name="Crous P.W."/>
            <person name="Spatafora J.W."/>
            <person name="Lail K."/>
            <person name="Amirebrahimi M."/>
            <person name="Lipzen A."/>
            <person name="Pangilinan J."/>
            <person name="Andreopoulos W."/>
            <person name="Hayes R.D."/>
            <person name="Ng V."/>
            <person name="Grigoriev I.V."/>
            <person name="Jackson S.A."/>
            <person name="Sutton T.D.S."/>
            <person name="Dobson A.D.W."/>
            <person name="Rama T."/>
        </authorList>
    </citation>
    <scope>NUCLEOTIDE SEQUENCE</scope>
    <source>
        <strain evidence="16">TRa3180A</strain>
    </source>
</reference>
<dbReference type="GO" id="GO:0005783">
    <property type="term" value="C:endoplasmic reticulum"/>
    <property type="evidence" value="ECO:0007669"/>
    <property type="project" value="TreeGrafter"/>
</dbReference>
<evidence type="ECO:0000256" key="3">
    <source>
        <dbReference type="ARBA" id="ARBA00007658"/>
    </source>
</evidence>
<name>A0A9P7YUP7_9HELO</name>
<feature type="active site" evidence="11">
    <location>
        <position position="272"/>
    </location>
</feature>
<feature type="active site" description="Proton donor" evidence="11">
    <location>
        <position position="127"/>
    </location>
</feature>
<evidence type="ECO:0000256" key="1">
    <source>
        <dbReference type="ARBA" id="ARBA00001913"/>
    </source>
</evidence>
<comment type="pathway">
    <text evidence="2">Protein modification; protein glycosylation.</text>
</comment>
<evidence type="ECO:0000256" key="13">
    <source>
        <dbReference type="PIRSR" id="PIRSR601382-3"/>
    </source>
</evidence>
<dbReference type="GO" id="GO:0005975">
    <property type="term" value="P:carbohydrate metabolic process"/>
    <property type="evidence" value="ECO:0007669"/>
    <property type="project" value="InterPro"/>
</dbReference>
<evidence type="ECO:0000256" key="2">
    <source>
        <dbReference type="ARBA" id="ARBA00004922"/>
    </source>
</evidence>
<feature type="active site" evidence="11">
    <location>
        <position position="424"/>
    </location>
</feature>
<evidence type="ECO:0000256" key="7">
    <source>
        <dbReference type="ARBA" id="ARBA00023180"/>
    </source>
</evidence>
<keyword evidence="7" id="KW-0325">Glycoprotein</keyword>
<comment type="caution">
    <text evidence="16">The sequence shown here is derived from an EMBL/GenBank/DDBJ whole genome shotgun (WGS) entry which is preliminary data.</text>
</comment>
<dbReference type="InterPro" id="IPR036026">
    <property type="entry name" value="Seven-hairpin_glycosidases"/>
</dbReference>
<dbReference type="PRINTS" id="PR00747">
    <property type="entry name" value="GLYHDRLASE47"/>
</dbReference>
<dbReference type="Pfam" id="PF01532">
    <property type="entry name" value="Glyco_hydro_47"/>
    <property type="match status" value="1"/>
</dbReference>
<dbReference type="EMBL" id="MU254631">
    <property type="protein sequence ID" value="KAG9240026.1"/>
    <property type="molecule type" value="Genomic_DNA"/>
</dbReference>
<evidence type="ECO:0000256" key="8">
    <source>
        <dbReference type="ARBA" id="ARBA00023295"/>
    </source>
</evidence>
<sequence length="528" mass="58023">MYSGYLTVGLISVLGLCSMTGVAIPTVHQASHRADKDALNCARSDQVKEAFQHAWDGYYKHAFPHDELHPVSNTFSDSRNGWGASAVDALSTALLMQLPDIVDTIVDYVPTVDFDHAVDDSQISLFETTIRFIGGLLSAYDLLKGPLSNLASSPAAVDKLLSQAQRLADNLAFAFNTPSGIPYNNLYFDPPRNDGSTTNGLATVGTLVLEWTRLSDLTGNKTYAQLTQRAESYLNNPKPATSEPFPGLVGSSINIATGQFEDASGGWVGGTDSYYEYLIKMYVYDTTRFASYKDRWIKAADSSIDNLASHPATHPDVTFMAMYQGTTKIFYSQHLACFNGGNFILGGLVLEEQKYVDFGLALTAGCHDTYTNTATGIGPEAFRWVEDSTPNTSNTNPPPPAASAAFFQQAGFWITSPNYVLRPEVIESYYYAYRATGDQKYRDWAWDAFVHINATTRVGSGFSGLLNVNIAGGGGYDDFQESFWFAEVLKYSYLIHATDNEWQVEHSGKNQWVFNTEAHPMKVVGPLV</sequence>
<keyword evidence="8 14" id="KW-0326">Glycosidase</keyword>
<dbReference type="GO" id="GO:0005509">
    <property type="term" value="F:calcium ion binding"/>
    <property type="evidence" value="ECO:0007669"/>
    <property type="project" value="InterPro"/>
</dbReference>
<comment type="similarity">
    <text evidence="3 14">Belongs to the glycosyl hydrolase 47 family.</text>
</comment>
<comment type="cofactor">
    <cofactor evidence="1 12">
        <name>Ca(2+)</name>
        <dbReference type="ChEBI" id="CHEBI:29108"/>
    </cofactor>
</comment>
<feature type="binding site" evidence="12">
    <location>
        <position position="516"/>
    </location>
    <ligand>
        <name>Ca(2+)</name>
        <dbReference type="ChEBI" id="CHEBI:29108"/>
    </ligand>
</feature>
<dbReference type="Proteomes" id="UP000887226">
    <property type="component" value="Unassembled WGS sequence"/>
</dbReference>
<organism evidence="16 17">
    <name type="scientific">Calycina marina</name>
    <dbReference type="NCBI Taxonomy" id="1763456"/>
    <lineage>
        <taxon>Eukaryota</taxon>
        <taxon>Fungi</taxon>
        <taxon>Dikarya</taxon>
        <taxon>Ascomycota</taxon>
        <taxon>Pezizomycotina</taxon>
        <taxon>Leotiomycetes</taxon>
        <taxon>Helotiales</taxon>
        <taxon>Pezizellaceae</taxon>
        <taxon>Calycina</taxon>
    </lineage>
</organism>
<evidence type="ECO:0000256" key="6">
    <source>
        <dbReference type="ARBA" id="ARBA00023157"/>
    </source>
</evidence>
<keyword evidence="5 14" id="KW-0378">Hydrolase</keyword>